<gene>
    <name evidence="6" type="ORF">J2S77_001641</name>
</gene>
<feature type="domain" description="Flagellin C-terminal" evidence="5">
    <location>
        <begin position="280"/>
        <end position="356"/>
    </location>
</feature>
<proteinExistence type="inferred from homology"/>
<evidence type="ECO:0000313" key="7">
    <source>
        <dbReference type="Proteomes" id="UP001224359"/>
    </source>
</evidence>
<dbReference type="InterPro" id="IPR046358">
    <property type="entry name" value="Flagellin_C"/>
</dbReference>
<comment type="caution">
    <text evidence="6">The sequence shown here is derived from an EMBL/GenBank/DDBJ whole genome shotgun (WGS) entry which is preliminary data.</text>
</comment>
<evidence type="ECO:0000259" key="4">
    <source>
        <dbReference type="Pfam" id="PF00669"/>
    </source>
</evidence>
<keyword evidence="3" id="KW-0975">Bacterial flagellum</keyword>
<accession>A0ABT9VFB2</accession>
<comment type="similarity">
    <text evidence="2">Belongs to the bacterial flagellin family.</text>
</comment>
<protein>
    <submittedName>
        <fullName evidence="6">Flagellar hook-associated protein 3 FlgL</fullName>
    </submittedName>
</protein>
<dbReference type="InterPro" id="IPR001492">
    <property type="entry name" value="Flagellin"/>
</dbReference>
<dbReference type="Pfam" id="PF00669">
    <property type="entry name" value="Flagellin_N"/>
    <property type="match status" value="1"/>
</dbReference>
<feature type="domain" description="Flagellin N-terminal" evidence="4">
    <location>
        <begin position="5"/>
        <end position="140"/>
    </location>
</feature>
<name>A0ABT9VFB2_9BACI</name>
<dbReference type="Pfam" id="PF00700">
    <property type="entry name" value="Flagellin_C"/>
    <property type="match status" value="1"/>
</dbReference>
<evidence type="ECO:0000259" key="5">
    <source>
        <dbReference type="Pfam" id="PF00700"/>
    </source>
</evidence>
<dbReference type="InterPro" id="IPR013384">
    <property type="entry name" value="Flagell_FlgL"/>
</dbReference>
<dbReference type="NCBIfam" id="TIGR02550">
    <property type="entry name" value="flagell_flgL"/>
    <property type="match status" value="1"/>
</dbReference>
<keyword evidence="6" id="KW-0282">Flagellum</keyword>
<dbReference type="PANTHER" id="PTHR42792">
    <property type="entry name" value="FLAGELLIN"/>
    <property type="match status" value="1"/>
</dbReference>
<keyword evidence="7" id="KW-1185">Reference proteome</keyword>
<dbReference type="InterPro" id="IPR001029">
    <property type="entry name" value="Flagellin_N"/>
</dbReference>
<evidence type="ECO:0000256" key="1">
    <source>
        <dbReference type="ARBA" id="ARBA00004365"/>
    </source>
</evidence>
<dbReference type="SUPFAM" id="SSF64518">
    <property type="entry name" value="Phase 1 flagellin"/>
    <property type="match status" value="1"/>
</dbReference>
<evidence type="ECO:0000256" key="2">
    <source>
        <dbReference type="ARBA" id="ARBA00005709"/>
    </source>
</evidence>
<dbReference type="PANTHER" id="PTHR42792:SF1">
    <property type="entry name" value="FLAGELLAR HOOK-ASSOCIATED PROTEIN 3"/>
    <property type="match status" value="1"/>
</dbReference>
<dbReference type="Proteomes" id="UP001224359">
    <property type="component" value="Unassembled WGS sequence"/>
</dbReference>
<comment type="subcellular location">
    <subcellularLocation>
        <location evidence="1">Bacterial flagellum</location>
    </subcellularLocation>
</comment>
<keyword evidence="6" id="KW-0969">Cilium</keyword>
<dbReference type="Gene3D" id="1.20.1330.10">
    <property type="entry name" value="f41 fragment of flagellin, N-terminal domain"/>
    <property type="match status" value="1"/>
</dbReference>
<dbReference type="RefSeq" id="WP_306976301.1">
    <property type="nucleotide sequence ID" value="NZ_JAUSTQ010000005.1"/>
</dbReference>
<organism evidence="6 7">
    <name type="scientific">Alkalibacillus salilacus</name>
    <dbReference type="NCBI Taxonomy" id="284582"/>
    <lineage>
        <taxon>Bacteria</taxon>
        <taxon>Bacillati</taxon>
        <taxon>Bacillota</taxon>
        <taxon>Bacilli</taxon>
        <taxon>Bacillales</taxon>
        <taxon>Bacillaceae</taxon>
        <taxon>Alkalibacillus</taxon>
    </lineage>
</organism>
<keyword evidence="6" id="KW-0966">Cell projection</keyword>
<sequence length="363" mass="41149">MRVTQSMLSNNMMNNIQKNNSEMQKYMEQMSTGKKINRPSDDPVVAMKGVDYRSELSKVEQFERNMSEVNTWMDSSDEAMNEAGQALTRVRELVLQASNDSYEENQRGNMASEVDEIKNHLREIANTKANNKYIFNGTNTENARFNEDGFVEAHNENGDLVPVINNADDVLNEIAGENGDLADLNIDDPEIERSIDQMRNHDNLDITTVDEAEDYMNNNMPEPNNNDVNIEVSDGVDLKANTNPSNAFPAEMFDELNNIVNKLTQDDPPLNGDDFDEHLTTLDQFSQDLVNERADLGARMNRAELIETRLSQQEVTTTDLMTQNEDADLTEVITNLRMQENVHRASLSAGSRIIQPTLMDFLR</sequence>
<evidence type="ECO:0000256" key="3">
    <source>
        <dbReference type="ARBA" id="ARBA00023143"/>
    </source>
</evidence>
<reference evidence="6 7" key="1">
    <citation type="submission" date="2023-07" db="EMBL/GenBank/DDBJ databases">
        <title>Genomic Encyclopedia of Type Strains, Phase IV (KMG-IV): sequencing the most valuable type-strain genomes for metagenomic binning, comparative biology and taxonomic classification.</title>
        <authorList>
            <person name="Goeker M."/>
        </authorList>
    </citation>
    <scope>NUCLEOTIDE SEQUENCE [LARGE SCALE GENOMIC DNA]</scope>
    <source>
        <strain evidence="6 7">DSM 16460</strain>
    </source>
</reference>
<evidence type="ECO:0000313" key="6">
    <source>
        <dbReference type="EMBL" id="MDQ0159657.1"/>
    </source>
</evidence>
<dbReference type="EMBL" id="JAUSTQ010000005">
    <property type="protein sequence ID" value="MDQ0159657.1"/>
    <property type="molecule type" value="Genomic_DNA"/>
</dbReference>